<evidence type="ECO:0000256" key="3">
    <source>
        <dbReference type="ARBA" id="ARBA00022840"/>
    </source>
</evidence>
<dbReference type="PROSITE" id="PS50893">
    <property type="entry name" value="ABC_TRANSPORTER_2"/>
    <property type="match status" value="1"/>
</dbReference>
<dbReference type="PANTHER" id="PTHR42781">
    <property type="entry name" value="SPERMIDINE/PUTRESCINE IMPORT ATP-BINDING PROTEIN POTA"/>
    <property type="match status" value="1"/>
</dbReference>
<dbReference type="Gene3D" id="3.40.50.300">
    <property type="entry name" value="P-loop containing nucleotide triphosphate hydrolases"/>
    <property type="match status" value="1"/>
</dbReference>
<reference evidence="6" key="1">
    <citation type="submission" date="2017-04" db="EMBL/GenBank/DDBJ databases">
        <authorList>
            <person name="Varghese N."/>
            <person name="Submissions S."/>
        </authorList>
    </citation>
    <scope>NUCLEOTIDE SEQUENCE [LARGE SCALE GENOMIC DNA]</scope>
    <source>
        <strain evidence="6">DSM 20463</strain>
    </source>
</reference>
<dbReference type="SMART" id="SM00382">
    <property type="entry name" value="AAA"/>
    <property type="match status" value="1"/>
</dbReference>
<dbReference type="EMBL" id="FWWR01000011">
    <property type="protein sequence ID" value="SMB90492.1"/>
    <property type="molecule type" value="Genomic_DNA"/>
</dbReference>
<gene>
    <name evidence="5" type="ORF">SAMN00017477_1635</name>
</gene>
<dbReference type="InterPro" id="IPR003593">
    <property type="entry name" value="AAA+_ATPase"/>
</dbReference>
<evidence type="ECO:0000313" key="5">
    <source>
        <dbReference type="EMBL" id="SMB90492.1"/>
    </source>
</evidence>
<dbReference type="InterPro" id="IPR003439">
    <property type="entry name" value="ABC_transporter-like_ATP-bd"/>
</dbReference>
<dbReference type="Proteomes" id="UP000192368">
    <property type="component" value="Unassembled WGS sequence"/>
</dbReference>
<dbReference type="PANTHER" id="PTHR42781:SF4">
    <property type="entry name" value="SPERMIDINE_PUTRESCINE IMPORT ATP-BINDING PROTEIN POTA"/>
    <property type="match status" value="1"/>
</dbReference>
<dbReference type="GO" id="GO:0005524">
    <property type="term" value="F:ATP binding"/>
    <property type="evidence" value="ECO:0007669"/>
    <property type="project" value="UniProtKB-KW"/>
</dbReference>
<proteinExistence type="predicted"/>
<name>A0A1W1VAV7_PEPAS</name>
<evidence type="ECO:0000256" key="1">
    <source>
        <dbReference type="ARBA" id="ARBA00022448"/>
    </source>
</evidence>
<dbReference type="RefSeq" id="WP_084231196.1">
    <property type="nucleotide sequence ID" value="NZ_FWWR01000011.1"/>
</dbReference>
<dbReference type="GO" id="GO:0016887">
    <property type="term" value="F:ATP hydrolysis activity"/>
    <property type="evidence" value="ECO:0007669"/>
    <property type="project" value="InterPro"/>
</dbReference>
<dbReference type="InterPro" id="IPR050093">
    <property type="entry name" value="ABC_SmlMolc_Importer"/>
</dbReference>
<protein>
    <submittedName>
        <fullName evidence="5">Molybdate transport system ATP-binding protein</fullName>
    </submittedName>
</protein>
<dbReference type="SUPFAM" id="SSF52540">
    <property type="entry name" value="P-loop containing nucleoside triphosphate hydrolases"/>
    <property type="match status" value="1"/>
</dbReference>
<keyword evidence="6" id="KW-1185">Reference proteome</keyword>
<dbReference type="PROSITE" id="PS00211">
    <property type="entry name" value="ABC_TRANSPORTER_1"/>
    <property type="match status" value="1"/>
</dbReference>
<accession>A0A1W1VAV7</accession>
<evidence type="ECO:0000259" key="4">
    <source>
        <dbReference type="PROSITE" id="PS50893"/>
    </source>
</evidence>
<dbReference type="STRING" id="573058.SAMN00017477_1635"/>
<keyword evidence="1" id="KW-0813">Transport</keyword>
<dbReference type="AlphaFoldDB" id="A0A1W1VAV7"/>
<keyword evidence="2" id="KW-0547">Nucleotide-binding</keyword>
<evidence type="ECO:0000313" key="6">
    <source>
        <dbReference type="Proteomes" id="UP000192368"/>
    </source>
</evidence>
<dbReference type="InterPro" id="IPR017871">
    <property type="entry name" value="ABC_transporter-like_CS"/>
</dbReference>
<sequence length="305" mass="35004">MTLNVNIKKKLENFELNIDFKNNSNRIGLFGPSGAGKTQLLKGIAGITELDSAYIEHDGKVFYSSDKTINIPTQERKIGYLFQNYALFPHMTVRKQIEFVSKVENLEELYKKFKIEHLLESKPKSISGGEAQRVAMVRMLASKTNLILLDEPFSAMDVNLKIQLRCELREILKEFNGIVIMVSHDIEDITELSDEVIFIEEGKIIAREKVNSLNEKLNKDMARLIGYEKVNLNGEILYYNPKKFKDEYFDGATEFKGKIESIINSINYKILNLNVSGQIIRVEIADDRENLKVDNELIIYQKAVN</sequence>
<dbReference type="OrthoDB" id="9802264at2"/>
<dbReference type="Pfam" id="PF00005">
    <property type="entry name" value="ABC_tran"/>
    <property type="match status" value="1"/>
</dbReference>
<organism evidence="5 6">
    <name type="scientific">Peptoniphilus asaccharolyticus DSM 20463</name>
    <dbReference type="NCBI Taxonomy" id="573058"/>
    <lineage>
        <taxon>Bacteria</taxon>
        <taxon>Bacillati</taxon>
        <taxon>Bacillota</taxon>
        <taxon>Tissierellia</taxon>
        <taxon>Tissierellales</taxon>
        <taxon>Peptoniphilaceae</taxon>
        <taxon>Peptoniphilus</taxon>
    </lineage>
</organism>
<evidence type="ECO:0000256" key="2">
    <source>
        <dbReference type="ARBA" id="ARBA00022741"/>
    </source>
</evidence>
<feature type="domain" description="ABC transporter" evidence="4">
    <location>
        <begin position="2"/>
        <end position="226"/>
    </location>
</feature>
<dbReference type="InterPro" id="IPR027417">
    <property type="entry name" value="P-loop_NTPase"/>
</dbReference>
<keyword evidence="3 5" id="KW-0067">ATP-binding</keyword>